<feature type="compositionally biased region" description="Basic and acidic residues" evidence="1">
    <location>
        <begin position="96"/>
        <end position="107"/>
    </location>
</feature>
<dbReference type="SMART" id="SM00456">
    <property type="entry name" value="WW"/>
    <property type="match status" value="1"/>
</dbReference>
<sequence length="323" mass="33314">MADFEAPSGPPPPRVPEGWVARWNAQYQEWFYVNTYTKKSQWEKPTEPARPPMDDGAPPGPPPAYPYQAGGPAPTDSKTNPFTPHSTGSGPSSSSVDRDAELARKLQEEEDARARGSGSGSGGGGAAASYLNSNTSPVPSQSTSPLPAREGESKSRGLLGKIFGGSSSKNKYGSSSSYGGYGGGGGYAHQGGHYHSQPQQGYYPPQQGYGGGYPPQQGGYYPQQQGYGGGYGGYAQQRPGRSGGGGMGMAGEVLPTQHLDVQDPATADAHGLARVSPVVTPALTLSSAVRSSSFSVCPAPEMTGITSTRSGAKATVGQCTSTR</sequence>
<dbReference type="OrthoDB" id="2530521at2759"/>
<feature type="region of interest" description="Disordered" evidence="1">
    <location>
        <begin position="300"/>
        <end position="323"/>
    </location>
</feature>
<evidence type="ECO:0000313" key="4">
    <source>
        <dbReference type="Proteomes" id="UP000283895"/>
    </source>
</evidence>
<accession>A0A423WSJ4</accession>
<feature type="domain" description="WW" evidence="2">
    <location>
        <begin position="13"/>
        <end position="47"/>
    </location>
</feature>
<dbReference type="CDD" id="cd00201">
    <property type="entry name" value="WW"/>
    <property type="match status" value="1"/>
</dbReference>
<dbReference type="PROSITE" id="PS01159">
    <property type="entry name" value="WW_DOMAIN_1"/>
    <property type="match status" value="1"/>
</dbReference>
<dbReference type="EMBL" id="LKEA01000010">
    <property type="protein sequence ID" value="ROW06450.1"/>
    <property type="molecule type" value="Genomic_DNA"/>
</dbReference>
<feature type="compositionally biased region" description="Gly residues" evidence="1">
    <location>
        <begin position="117"/>
        <end position="126"/>
    </location>
</feature>
<reference evidence="3 4" key="1">
    <citation type="submission" date="2015-09" db="EMBL/GenBank/DDBJ databases">
        <title>Host preference determinants of Valsa canker pathogens revealed by comparative genomics.</title>
        <authorList>
            <person name="Yin Z."/>
            <person name="Huang L."/>
        </authorList>
    </citation>
    <scope>NUCLEOTIDE SEQUENCE [LARGE SCALE GENOMIC DNA]</scope>
    <source>
        <strain evidence="3 4">03-1</strain>
    </source>
</reference>
<dbReference type="PROSITE" id="PS50020">
    <property type="entry name" value="WW_DOMAIN_2"/>
    <property type="match status" value="1"/>
</dbReference>
<feature type="compositionally biased region" description="Low complexity" evidence="1">
    <location>
        <begin position="190"/>
        <end position="207"/>
    </location>
</feature>
<dbReference type="STRING" id="356882.A0A423WSJ4"/>
<dbReference type="Gene3D" id="2.20.70.10">
    <property type="match status" value="1"/>
</dbReference>
<dbReference type="AlphaFoldDB" id="A0A423WSJ4"/>
<feature type="compositionally biased region" description="Polar residues" evidence="1">
    <location>
        <begin position="130"/>
        <end position="145"/>
    </location>
</feature>
<feature type="region of interest" description="Disordered" evidence="1">
    <location>
        <begin position="39"/>
        <end position="252"/>
    </location>
</feature>
<dbReference type="InterPro" id="IPR036020">
    <property type="entry name" value="WW_dom_sf"/>
</dbReference>
<name>A0A423WSJ4_9PEZI</name>
<evidence type="ECO:0000313" key="3">
    <source>
        <dbReference type="EMBL" id="ROW06450.1"/>
    </source>
</evidence>
<proteinExistence type="predicted"/>
<feature type="compositionally biased region" description="Gly residues" evidence="1">
    <location>
        <begin position="179"/>
        <end position="189"/>
    </location>
</feature>
<dbReference type="SUPFAM" id="SSF51045">
    <property type="entry name" value="WW domain"/>
    <property type="match status" value="1"/>
</dbReference>
<feature type="compositionally biased region" description="Low complexity" evidence="1">
    <location>
        <begin position="164"/>
        <end position="178"/>
    </location>
</feature>
<feature type="compositionally biased region" description="Low complexity" evidence="1">
    <location>
        <begin position="214"/>
        <end position="225"/>
    </location>
</feature>
<dbReference type="Proteomes" id="UP000283895">
    <property type="component" value="Unassembled WGS sequence"/>
</dbReference>
<evidence type="ECO:0000259" key="2">
    <source>
        <dbReference type="PROSITE" id="PS50020"/>
    </source>
</evidence>
<comment type="caution">
    <text evidence="3">The sequence shown here is derived from an EMBL/GenBank/DDBJ whole genome shotgun (WGS) entry which is preliminary data.</text>
</comment>
<evidence type="ECO:0000256" key="1">
    <source>
        <dbReference type="SAM" id="MobiDB-lite"/>
    </source>
</evidence>
<organism evidence="3 4">
    <name type="scientific">Cytospora schulzeri</name>
    <dbReference type="NCBI Taxonomy" id="448051"/>
    <lineage>
        <taxon>Eukaryota</taxon>
        <taxon>Fungi</taxon>
        <taxon>Dikarya</taxon>
        <taxon>Ascomycota</taxon>
        <taxon>Pezizomycotina</taxon>
        <taxon>Sordariomycetes</taxon>
        <taxon>Sordariomycetidae</taxon>
        <taxon>Diaporthales</taxon>
        <taxon>Cytosporaceae</taxon>
        <taxon>Cytospora</taxon>
    </lineage>
</organism>
<gene>
    <name evidence="3" type="ORF">VMCG_04328</name>
</gene>
<dbReference type="InterPro" id="IPR001202">
    <property type="entry name" value="WW_dom"/>
</dbReference>
<feature type="compositionally biased region" description="Low complexity" evidence="1">
    <location>
        <begin position="83"/>
        <end position="95"/>
    </location>
</feature>
<dbReference type="Pfam" id="PF00397">
    <property type="entry name" value="WW"/>
    <property type="match status" value="1"/>
</dbReference>
<protein>
    <recommendedName>
        <fullName evidence="2">WW domain-containing protein</fullName>
    </recommendedName>
</protein>
<keyword evidence="4" id="KW-1185">Reference proteome</keyword>